<dbReference type="SUPFAM" id="SSF55486">
    <property type="entry name" value="Metalloproteases ('zincins'), catalytic domain"/>
    <property type="match status" value="1"/>
</dbReference>
<dbReference type="Gene3D" id="3.40.390.10">
    <property type="entry name" value="Collagenase (Catalytic Domain)"/>
    <property type="match status" value="1"/>
</dbReference>
<keyword evidence="1" id="KW-0472">Membrane</keyword>
<feature type="transmembrane region" description="Helical" evidence="1">
    <location>
        <begin position="31"/>
        <end position="47"/>
    </location>
</feature>
<dbReference type="InterPro" id="IPR024079">
    <property type="entry name" value="MetalloPept_cat_dom_sf"/>
</dbReference>
<gene>
    <name evidence="2" type="ORF">N7E81_00825</name>
</gene>
<feature type="transmembrane region" description="Helical" evidence="1">
    <location>
        <begin position="7"/>
        <end position="25"/>
    </location>
</feature>
<sequence length="287" mass="33035">MPSFTSRLFIGIIGFIALIAFVGLIRSQMAWLGWTIPLAGLSWWVWNKQKPRKKASLSFDPVWQSILLQLVPFYEALDEKGREAYDKQVINFFSTIKITAVDFEMDDECRLLVASSAIIPFWDLPVWNYGELQEVIVYSNHFNENYQVGEDQHLLGMVGNGGHMNHVMLLSKPALYQGFENKTNKNHVGFHEFAHLLDKSDGDVDGIPELFLPKELVNPWAKLVHREIRKIRAGKSDINPYGATSDAEFFAVISEYYHKRPKLLQTKHPDLYSMLELIYHPNGQDKH</sequence>
<dbReference type="EMBL" id="CP106735">
    <property type="protein sequence ID" value="UXX79653.1"/>
    <property type="molecule type" value="Genomic_DNA"/>
</dbReference>
<reference evidence="2" key="1">
    <citation type="submission" date="2022-10" db="EMBL/GenBank/DDBJ databases">
        <title>Comparative genomics and taxonomic characterization of three novel marine species of genus Reichenbachiella exhibiting antioxidant and polysaccharide degradation activities.</title>
        <authorList>
            <person name="Muhammad N."/>
            <person name="Lee Y.-J."/>
            <person name="Ko J."/>
            <person name="Kim S.-G."/>
        </authorList>
    </citation>
    <scope>NUCLEOTIDE SEQUENCE</scope>
    <source>
        <strain evidence="2">Wsw4-B4</strain>
    </source>
</reference>
<protein>
    <submittedName>
        <fullName evidence="2">Zinc-dependent peptidase</fullName>
    </submittedName>
</protein>
<dbReference type="PANTHER" id="PTHR30164:SF2">
    <property type="entry name" value="PROTEIN MTFA"/>
    <property type="match status" value="1"/>
</dbReference>
<dbReference type="InterPro" id="IPR042252">
    <property type="entry name" value="MtfA_N"/>
</dbReference>
<proteinExistence type="predicted"/>
<evidence type="ECO:0000313" key="2">
    <source>
        <dbReference type="EMBL" id="UXX79653.1"/>
    </source>
</evidence>
<dbReference type="Gene3D" id="1.10.472.150">
    <property type="entry name" value="Glucose-regulated metallo-peptidase M90, N-terminal domain"/>
    <property type="match status" value="1"/>
</dbReference>
<dbReference type="InterPro" id="IPR010384">
    <property type="entry name" value="MtfA_fam"/>
</dbReference>
<dbReference type="Pfam" id="PF06167">
    <property type="entry name" value="Peptidase_M90"/>
    <property type="match status" value="1"/>
</dbReference>
<dbReference type="RefSeq" id="WP_263051384.1">
    <property type="nucleotide sequence ID" value="NZ_CP106735.1"/>
</dbReference>
<dbReference type="PANTHER" id="PTHR30164">
    <property type="entry name" value="MTFA PEPTIDASE"/>
    <property type="match status" value="1"/>
</dbReference>
<keyword evidence="1" id="KW-1133">Transmembrane helix</keyword>
<accession>A0ABY6D3G9</accession>
<keyword evidence="1" id="KW-0812">Transmembrane</keyword>
<dbReference type="CDD" id="cd20169">
    <property type="entry name" value="Peptidase_M90_mtfA"/>
    <property type="match status" value="1"/>
</dbReference>
<evidence type="ECO:0000256" key="1">
    <source>
        <dbReference type="SAM" id="Phobius"/>
    </source>
</evidence>
<keyword evidence="3" id="KW-1185">Reference proteome</keyword>
<evidence type="ECO:0000313" key="3">
    <source>
        <dbReference type="Proteomes" id="UP001062165"/>
    </source>
</evidence>
<dbReference type="Proteomes" id="UP001062165">
    <property type="component" value="Chromosome"/>
</dbReference>
<name>A0ABY6D3G9_9BACT</name>
<organism evidence="2 3">
    <name type="scientific">Reichenbachiella carrageenanivorans</name>
    <dbReference type="NCBI Taxonomy" id="2979869"/>
    <lineage>
        <taxon>Bacteria</taxon>
        <taxon>Pseudomonadati</taxon>
        <taxon>Bacteroidota</taxon>
        <taxon>Cytophagia</taxon>
        <taxon>Cytophagales</taxon>
        <taxon>Reichenbachiellaceae</taxon>
        <taxon>Reichenbachiella</taxon>
    </lineage>
</organism>